<dbReference type="SUPFAM" id="SSF56112">
    <property type="entry name" value="Protein kinase-like (PK-like)"/>
    <property type="match status" value="1"/>
</dbReference>
<dbReference type="InterPro" id="IPR011009">
    <property type="entry name" value="Kinase-like_dom_sf"/>
</dbReference>
<gene>
    <name evidence="1" type="ORF">PRK78_006826</name>
</gene>
<organism evidence="1 2">
    <name type="scientific">Emydomyces testavorans</name>
    <dbReference type="NCBI Taxonomy" id="2070801"/>
    <lineage>
        <taxon>Eukaryota</taxon>
        <taxon>Fungi</taxon>
        <taxon>Dikarya</taxon>
        <taxon>Ascomycota</taxon>
        <taxon>Pezizomycotina</taxon>
        <taxon>Eurotiomycetes</taxon>
        <taxon>Eurotiomycetidae</taxon>
        <taxon>Onygenales</taxon>
        <taxon>Nannizziopsiaceae</taxon>
        <taxon>Emydomyces</taxon>
    </lineage>
</organism>
<evidence type="ECO:0000313" key="2">
    <source>
        <dbReference type="Proteomes" id="UP001219355"/>
    </source>
</evidence>
<keyword evidence="2" id="KW-1185">Reference proteome</keyword>
<name>A0AAF0DM46_9EURO</name>
<dbReference type="AlphaFoldDB" id="A0AAF0DM46"/>
<evidence type="ECO:0000313" key="1">
    <source>
        <dbReference type="EMBL" id="WEW61336.1"/>
    </source>
</evidence>
<dbReference type="EMBL" id="CP120631">
    <property type="protein sequence ID" value="WEW61336.1"/>
    <property type="molecule type" value="Genomic_DNA"/>
</dbReference>
<dbReference type="Proteomes" id="UP001219355">
    <property type="component" value="Chromosome 5"/>
</dbReference>
<reference evidence="1" key="1">
    <citation type="submission" date="2023-03" db="EMBL/GenBank/DDBJ databases">
        <title>Emydomyces testavorans Genome Sequence.</title>
        <authorList>
            <person name="Hoyer L."/>
        </authorList>
    </citation>
    <scope>NUCLEOTIDE SEQUENCE</scope>
    <source>
        <strain evidence="1">16-2883</strain>
    </source>
</reference>
<protein>
    <submittedName>
        <fullName evidence="1">Uncharacterized protein</fullName>
    </submittedName>
</protein>
<proteinExistence type="predicted"/>
<sequence length="285" mass="33088">MEVSQLDDDLLYLYNNRKSNWIPDIKYIRCSRSEWRLGPIFTEKEIRNLDRLYNRFISEASALCVATQANGSNPGLQAIVKIRMQIRNPKRMPTIPEPANFYAARELRALLELTKRGCTCTPKFLDQIWGEQGTADYVPGGYFAVFVMEKVPGHNLNHFFDLPMSERDQVRLAFSKSIREFYSLGFKHEDEGRRNLVWDSENKKCYIIDLEDAYEVEPPEKPSRFIPELDWHSWEVAGPDLVARAGRTDPMVPSDKQYIKEPDDETLERWAAEAAGKPEPPKPKW</sequence>
<dbReference type="Gene3D" id="1.10.510.10">
    <property type="entry name" value="Transferase(Phosphotransferase) domain 1"/>
    <property type="match status" value="1"/>
</dbReference>
<accession>A0AAF0DM46</accession>